<dbReference type="VEuPathDB" id="GiardiaDB:GMRT_23236"/>
<protein>
    <submittedName>
        <fullName evidence="2">Uncharacterized protein</fullName>
    </submittedName>
</protein>
<evidence type="ECO:0000313" key="3">
    <source>
        <dbReference type="Proteomes" id="UP000315496"/>
    </source>
</evidence>
<sequence>MDSPSASDELGQSDDVRIEEARPTKGDTISDFLWNTDLLRTMGDRTLGQLDRSDVTSLIHMADSNGKDAPDFNYGFRKDTWDRYSTLYVCVFTSLNEFRARYEEWVMRKNQRPSTPRTDCRGGGDGRGNESTRRDRERDQGYGGRRQRGGPGTQGKRFPKS</sequence>
<evidence type="ECO:0000256" key="1">
    <source>
        <dbReference type="SAM" id="MobiDB-lite"/>
    </source>
</evidence>
<keyword evidence="3" id="KW-1185">Reference proteome</keyword>
<dbReference type="AlphaFoldDB" id="A0A4Z1SP97"/>
<reference evidence="2 3" key="1">
    <citation type="submission" date="2019-05" db="EMBL/GenBank/DDBJ databases">
        <title>The compact genome of Giardia muris reveals important steps in the evolution of intestinal protozoan parasites.</title>
        <authorList>
            <person name="Xu F."/>
            <person name="Jimenez-Gonzalez A."/>
            <person name="Einarsson E."/>
            <person name="Astvaldsson A."/>
            <person name="Peirasmaki D."/>
            <person name="Eckmann L."/>
            <person name="Andersson J.O."/>
            <person name="Svard S.G."/>
            <person name="Jerlstrom-Hultqvist J."/>
        </authorList>
    </citation>
    <scope>NUCLEOTIDE SEQUENCE [LARGE SCALE GENOMIC DNA]</scope>
    <source>
        <strain evidence="2 3">Roberts-Thomson</strain>
    </source>
</reference>
<evidence type="ECO:0000313" key="2">
    <source>
        <dbReference type="EMBL" id="TNJ27642.1"/>
    </source>
</evidence>
<feature type="region of interest" description="Disordered" evidence="1">
    <location>
        <begin position="110"/>
        <end position="161"/>
    </location>
</feature>
<feature type="compositionally biased region" description="Basic and acidic residues" evidence="1">
    <location>
        <begin position="118"/>
        <end position="140"/>
    </location>
</feature>
<feature type="region of interest" description="Disordered" evidence="1">
    <location>
        <begin position="1"/>
        <end position="22"/>
    </location>
</feature>
<organism evidence="2 3">
    <name type="scientific">Giardia muris</name>
    <dbReference type="NCBI Taxonomy" id="5742"/>
    <lineage>
        <taxon>Eukaryota</taxon>
        <taxon>Metamonada</taxon>
        <taxon>Diplomonadida</taxon>
        <taxon>Hexamitidae</taxon>
        <taxon>Giardiinae</taxon>
        <taxon>Giardia</taxon>
    </lineage>
</organism>
<proteinExistence type="predicted"/>
<feature type="compositionally biased region" description="Gly residues" evidence="1">
    <location>
        <begin position="141"/>
        <end position="153"/>
    </location>
</feature>
<name>A0A4Z1SP97_GIAMU</name>
<comment type="caution">
    <text evidence="2">The sequence shown here is derived from an EMBL/GenBank/DDBJ whole genome shotgun (WGS) entry which is preliminary data.</text>
</comment>
<accession>A0A4Z1SP97</accession>
<dbReference type="Proteomes" id="UP000315496">
    <property type="component" value="Chromosome 3"/>
</dbReference>
<gene>
    <name evidence="2" type="ORF">GMRT_23236</name>
</gene>
<dbReference type="EMBL" id="VDLU01000003">
    <property type="protein sequence ID" value="TNJ27642.1"/>
    <property type="molecule type" value="Genomic_DNA"/>
</dbReference>